<comment type="subunit">
    <text evidence="11">The biotin-dependent acyl-CoA carboxylase complex is composed of AccA1, which contains the biotin carboxylase (BC) and biotin carboxyl carrier protein (BCCP) domains, and AccD1, which contains the carboxyl transferase (CT) domain. The AccA1/AccD1 complex forms a dodecamer.</text>
</comment>
<dbReference type="Pfam" id="PF02785">
    <property type="entry name" value="Biotin_carb_C"/>
    <property type="match status" value="1"/>
</dbReference>
<evidence type="ECO:0000256" key="2">
    <source>
        <dbReference type="ARBA" id="ARBA00013263"/>
    </source>
</evidence>
<dbReference type="Pfam" id="PF00289">
    <property type="entry name" value="Biotin_carb_N"/>
    <property type="match status" value="1"/>
</dbReference>
<dbReference type="PROSITE" id="PS00866">
    <property type="entry name" value="CPSASE_1"/>
    <property type="match status" value="1"/>
</dbReference>
<comment type="catalytic activity">
    <reaction evidence="9">
        <text>N(6)-biotinyl-L-lysyl-[protein] + hydrogencarbonate + ATP = N(6)-carboxybiotinyl-L-lysyl-[protein] + ADP + phosphate + H(+)</text>
        <dbReference type="Rhea" id="RHEA:13501"/>
        <dbReference type="Rhea" id="RHEA-COMP:10505"/>
        <dbReference type="Rhea" id="RHEA-COMP:10506"/>
        <dbReference type="ChEBI" id="CHEBI:15378"/>
        <dbReference type="ChEBI" id="CHEBI:17544"/>
        <dbReference type="ChEBI" id="CHEBI:30616"/>
        <dbReference type="ChEBI" id="CHEBI:43474"/>
        <dbReference type="ChEBI" id="CHEBI:83144"/>
        <dbReference type="ChEBI" id="CHEBI:83145"/>
        <dbReference type="ChEBI" id="CHEBI:456216"/>
        <dbReference type="EC" id="6.3.4.14"/>
    </reaction>
    <physiologicalReaction direction="left-to-right" evidence="9">
        <dbReference type="Rhea" id="RHEA:13502"/>
    </physiologicalReaction>
</comment>
<dbReference type="EMBL" id="SKBU01000018">
    <property type="protein sequence ID" value="TCJ16158.1"/>
    <property type="molecule type" value="Genomic_DNA"/>
</dbReference>
<dbReference type="Gene3D" id="3.30.470.20">
    <property type="entry name" value="ATP-grasp fold, B domain"/>
    <property type="match status" value="1"/>
</dbReference>
<dbReference type="EC" id="6.3.4.14" evidence="2"/>
<evidence type="ECO:0000256" key="5">
    <source>
        <dbReference type="ARBA" id="ARBA00022840"/>
    </source>
</evidence>
<dbReference type="Pfam" id="PF02786">
    <property type="entry name" value="CPSase_L_D2"/>
    <property type="match status" value="1"/>
</dbReference>
<dbReference type="FunFam" id="3.30.1490.20:FF:000003">
    <property type="entry name" value="acetyl-CoA carboxylase isoform X1"/>
    <property type="match status" value="1"/>
</dbReference>
<dbReference type="Pfam" id="PF00364">
    <property type="entry name" value="Biotin_lipoyl"/>
    <property type="match status" value="1"/>
</dbReference>
<evidence type="ECO:0000259" key="16">
    <source>
        <dbReference type="PROSITE" id="PS50979"/>
    </source>
</evidence>
<evidence type="ECO:0000313" key="18">
    <source>
        <dbReference type="Proteomes" id="UP000295244"/>
    </source>
</evidence>
<gene>
    <name evidence="17" type="ORF">E0L93_10815</name>
</gene>
<evidence type="ECO:0000256" key="7">
    <source>
        <dbReference type="ARBA" id="ARBA00023267"/>
    </source>
</evidence>
<feature type="domain" description="Biotin carboxylation" evidence="16">
    <location>
        <begin position="1"/>
        <end position="444"/>
    </location>
</feature>
<dbReference type="SUPFAM" id="SSF51230">
    <property type="entry name" value="Single hybrid motif"/>
    <property type="match status" value="1"/>
</dbReference>
<evidence type="ECO:0000256" key="12">
    <source>
        <dbReference type="ARBA" id="ARBA00074050"/>
    </source>
</evidence>
<dbReference type="OrthoDB" id="3754062at2"/>
<dbReference type="NCBIfam" id="NF006367">
    <property type="entry name" value="PRK08591.1"/>
    <property type="match status" value="1"/>
</dbReference>
<evidence type="ECO:0000259" key="15">
    <source>
        <dbReference type="PROSITE" id="PS50975"/>
    </source>
</evidence>
<keyword evidence="3" id="KW-0436">Ligase</keyword>
<dbReference type="InterPro" id="IPR011764">
    <property type="entry name" value="Biotin_carboxylation_dom"/>
</dbReference>
<dbReference type="PROSITE" id="PS50975">
    <property type="entry name" value="ATP_GRASP"/>
    <property type="match status" value="1"/>
</dbReference>
<dbReference type="SUPFAM" id="SSF51246">
    <property type="entry name" value="Rudiment single hybrid motif"/>
    <property type="match status" value="1"/>
</dbReference>
<evidence type="ECO:0000256" key="8">
    <source>
        <dbReference type="ARBA" id="ARBA00046317"/>
    </source>
</evidence>
<keyword evidence="18" id="KW-1185">Reference proteome</keyword>
<dbReference type="GO" id="GO:0004075">
    <property type="term" value="F:biotin carboxylase activity"/>
    <property type="evidence" value="ECO:0007669"/>
    <property type="project" value="UniProtKB-EC"/>
</dbReference>
<evidence type="ECO:0000313" key="17">
    <source>
        <dbReference type="EMBL" id="TCJ16158.1"/>
    </source>
</evidence>
<keyword evidence="4 13" id="KW-0547">Nucleotide-binding</keyword>
<dbReference type="InterPro" id="IPR011053">
    <property type="entry name" value="Single_hybrid_motif"/>
</dbReference>
<keyword evidence="7" id="KW-0092">Biotin</keyword>
<comment type="pathway">
    <text evidence="8">Amino-acid degradation; L-leucine degradation.</text>
</comment>
<feature type="domain" description="Lipoyl-binding" evidence="14">
    <location>
        <begin position="576"/>
        <end position="650"/>
    </location>
</feature>
<dbReference type="PROSITE" id="PS50968">
    <property type="entry name" value="BIOTINYL_LIPOYL"/>
    <property type="match status" value="1"/>
</dbReference>
<dbReference type="SUPFAM" id="SSF52440">
    <property type="entry name" value="PreATP-grasp domain"/>
    <property type="match status" value="1"/>
</dbReference>
<dbReference type="SMART" id="SM00878">
    <property type="entry name" value="Biotin_carb_C"/>
    <property type="match status" value="1"/>
</dbReference>
<dbReference type="SUPFAM" id="SSF56059">
    <property type="entry name" value="Glutathione synthetase ATP-binding domain-like"/>
    <property type="match status" value="1"/>
</dbReference>
<accession>A0A4R1BGF0</accession>
<keyword evidence="6" id="KW-0809">Transit peptide</keyword>
<dbReference type="Gene3D" id="2.40.50.100">
    <property type="match status" value="1"/>
</dbReference>
<dbReference type="AlphaFoldDB" id="A0A4R1BGF0"/>
<reference evidence="17 18" key="1">
    <citation type="submission" date="2019-03" db="EMBL/GenBank/DDBJ databases">
        <title>Whole genome sequence of a novel Rubrobacter taiwanensis strain, isolated from Yellowstone National Park.</title>
        <authorList>
            <person name="Freed S."/>
            <person name="Ramaley R.F."/>
            <person name="Kyndt J.A."/>
        </authorList>
    </citation>
    <scope>NUCLEOTIDE SEQUENCE [LARGE SCALE GENOMIC DNA]</scope>
    <source>
        <strain evidence="17 18">Yellowstone</strain>
    </source>
</reference>
<evidence type="ECO:0000256" key="3">
    <source>
        <dbReference type="ARBA" id="ARBA00022598"/>
    </source>
</evidence>
<dbReference type="InterPro" id="IPR011054">
    <property type="entry name" value="Rudment_hybrid_motif"/>
</dbReference>
<dbReference type="GO" id="GO:0005524">
    <property type="term" value="F:ATP binding"/>
    <property type="evidence" value="ECO:0007669"/>
    <property type="project" value="UniProtKB-UniRule"/>
</dbReference>
<dbReference type="InterPro" id="IPR005481">
    <property type="entry name" value="BC-like_N"/>
</dbReference>
<dbReference type="PANTHER" id="PTHR18866">
    <property type="entry name" value="CARBOXYLASE:PYRUVATE/ACETYL-COA/PROPIONYL-COA CARBOXYLASE"/>
    <property type="match status" value="1"/>
</dbReference>
<evidence type="ECO:0000256" key="13">
    <source>
        <dbReference type="PROSITE-ProRule" id="PRU00409"/>
    </source>
</evidence>
<evidence type="ECO:0000259" key="14">
    <source>
        <dbReference type="PROSITE" id="PS50968"/>
    </source>
</evidence>
<organism evidence="17 18">
    <name type="scientific">Rubrobacter taiwanensis</name>
    <dbReference type="NCBI Taxonomy" id="185139"/>
    <lineage>
        <taxon>Bacteria</taxon>
        <taxon>Bacillati</taxon>
        <taxon>Actinomycetota</taxon>
        <taxon>Rubrobacteria</taxon>
        <taxon>Rubrobacterales</taxon>
        <taxon>Rubrobacteraceae</taxon>
        <taxon>Rubrobacter</taxon>
    </lineage>
</organism>
<dbReference type="InterPro" id="IPR005482">
    <property type="entry name" value="Biotin_COase_C"/>
</dbReference>
<dbReference type="PANTHER" id="PTHR18866:SF33">
    <property type="entry name" value="METHYLCROTONOYL-COA CARBOXYLASE SUBUNIT ALPHA, MITOCHONDRIAL-RELATED"/>
    <property type="match status" value="1"/>
</dbReference>
<dbReference type="PROSITE" id="PS50979">
    <property type="entry name" value="BC"/>
    <property type="match status" value="1"/>
</dbReference>
<name>A0A4R1BGF0_9ACTN</name>
<dbReference type="InterPro" id="IPR005479">
    <property type="entry name" value="CPAse_ATP-bd"/>
</dbReference>
<dbReference type="RefSeq" id="WP_132691781.1">
    <property type="nucleotide sequence ID" value="NZ_SKBU01000018.1"/>
</dbReference>
<protein>
    <recommendedName>
        <fullName evidence="12">Biotin-dependent 3-methylcrotonyl-coenzyme A carboxylase alpha1 subunit</fullName>
        <ecNumber evidence="2">6.3.4.14</ecNumber>
    </recommendedName>
</protein>
<evidence type="ECO:0000256" key="11">
    <source>
        <dbReference type="ARBA" id="ARBA00065901"/>
    </source>
</evidence>
<evidence type="ECO:0000256" key="1">
    <source>
        <dbReference type="ARBA" id="ARBA00001953"/>
    </source>
</evidence>
<dbReference type="InterPro" id="IPR000089">
    <property type="entry name" value="Biotin_lipoyl"/>
</dbReference>
<evidence type="ECO:0000256" key="9">
    <source>
        <dbReference type="ARBA" id="ARBA00048501"/>
    </source>
</evidence>
<comment type="function">
    <text evidence="10">Component of a biotin-dependent acyl-CoA carboxylase complex. This subunit catalyzes the ATP-dependent carboxylation of the biotin carried by the biotin carboxyl carrier (BCC) domain, resulting in the formation of carboxyl biotin. When associated with the beta1 subunit AccD1, is involved in branched amino-acid catabolism with methylcrotonyl coenzyme A as the substrate.</text>
</comment>
<feature type="domain" description="ATP-grasp" evidence="15">
    <location>
        <begin position="120"/>
        <end position="316"/>
    </location>
</feature>
<evidence type="ECO:0000256" key="6">
    <source>
        <dbReference type="ARBA" id="ARBA00022946"/>
    </source>
</evidence>
<sequence length="656" mass="70692">MFSRILIANRGEIAVRIIRACRELGIAAVAVYSEADAGALHVRLADESYLLGPAAPAESYLNIERILDAVRESGAEAVHPGYGFLAENADFARAVEEAGAVWIGPPPEAMELMGSKVAAKRLAEKADVPTVPGYTGDDTSVEKLAEEAGRIGFPVLIKASAGGGGRGMRAVRDPGEFPDAVESAQREALSAFGDGRVFLEKLIERPRHIEVQVLGDNHGNVVHLGERECSIQRRHQKIIEESPSPALTPEEREELGEAAVRLAEAAGYRNAGTVEFMLEGHRFYFLEMNTRLQVEHPVTELVTGRDLVELQIRVAAGERLPFAQESVELTGSAIEARVYAEDPETFMPTGGRILLFRPPEGPGIRNDAGVESGDEVPVNYDPMIGKLIVYAPDRPAAVSRMQEALRSYVIEGVVTNLPLLRRVAGHPAFAAGDTSTDFLETHGLVGRPGEAPAEALLAAAVEELSGSGNPARDPFELGIWRAGGAARIRYLDGGRERTVEAERNGARLWRLRLDGEEYEVGLLARTGNELHLKANGSPVAARVEREGSEVRVSCRGREHTLARPPALNLEDMESGSGESGRTSLEAPMPGIVIKVLVEEGEEVRAQQPLLVLEAMKMEQPIVAPYAGVVTRLPFREGSMVSGGAVLAELEELTPEA</sequence>
<comment type="caution">
    <text evidence="17">The sequence shown here is derived from an EMBL/GenBank/DDBJ whole genome shotgun (WGS) entry which is preliminary data.</text>
</comment>
<dbReference type="PROSITE" id="PS00867">
    <property type="entry name" value="CPSASE_2"/>
    <property type="match status" value="1"/>
</dbReference>
<dbReference type="InterPro" id="IPR050856">
    <property type="entry name" value="Biotin_carboxylase_complex"/>
</dbReference>
<dbReference type="Proteomes" id="UP000295244">
    <property type="component" value="Unassembled WGS sequence"/>
</dbReference>
<comment type="cofactor">
    <cofactor evidence="1">
        <name>biotin</name>
        <dbReference type="ChEBI" id="CHEBI:57586"/>
    </cofactor>
</comment>
<evidence type="ECO:0000256" key="10">
    <source>
        <dbReference type="ARBA" id="ARBA00053351"/>
    </source>
</evidence>
<dbReference type="FunFam" id="2.40.50.100:FF:000003">
    <property type="entry name" value="Acetyl-CoA carboxylase biotin carboxyl carrier protein"/>
    <property type="match status" value="1"/>
</dbReference>
<dbReference type="InterPro" id="IPR011761">
    <property type="entry name" value="ATP-grasp"/>
</dbReference>
<dbReference type="CDD" id="cd06850">
    <property type="entry name" value="biotinyl_domain"/>
    <property type="match status" value="1"/>
</dbReference>
<keyword evidence="5 13" id="KW-0067">ATP-binding</keyword>
<dbReference type="Pfam" id="PF21139">
    <property type="entry name" value="BT_MCC_alpha"/>
    <property type="match status" value="1"/>
</dbReference>
<evidence type="ECO:0000256" key="4">
    <source>
        <dbReference type="ARBA" id="ARBA00022741"/>
    </source>
</evidence>
<dbReference type="GO" id="GO:0046872">
    <property type="term" value="F:metal ion binding"/>
    <property type="evidence" value="ECO:0007669"/>
    <property type="project" value="InterPro"/>
</dbReference>
<dbReference type="FunFam" id="3.40.50.20:FF:000010">
    <property type="entry name" value="Propionyl-CoA carboxylase subunit alpha"/>
    <property type="match status" value="1"/>
</dbReference>
<dbReference type="InterPro" id="IPR016185">
    <property type="entry name" value="PreATP-grasp_dom_sf"/>
</dbReference>
<dbReference type="FunFam" id="3.30.470.20:FF:000028">
    <property type="entry name" value="Methylcrotonoyl-CoA carboxylase subunit alpha, mitochondrial"/>
    <property type="match status" value="1"/>
</dbReference>
<proteinExistence type="predicted"/>
<dbReference type="InterPro" id="IPR048429">
    <property type="entry name" value="MCC_alpha_BT"/>
</dbReference>